<feature type="domain" description="AMP-dependent synthetase/ligase" evidence="2">
    <location>
        <begin position="58"/>
        <end position="438"/>
    </location>
</feature>
<dbReference type="SUPFAM" id="SSF56801">
    <property type="entry name" value="Acetyl-CoA synthetase-like"/>
    <property type="match status" value="1"/>
</dbReference>
<dbReference type="Pfam" id="PF00501">
    <property type="entry name" value="AMP-binding"/>
    <property type="match status" value="1"/>
</dbReference>
<proteinExistence type="predicted"/>
<evidence type="ECO:0000256" key="1">
    <source>
        <dbReference type="SAM" id="MobiDB-lite"/>
    </source>
</evidence>
<dbReference type="AlphaFoldDB" id="A0A2M8IXX4"/>
<evidence type="ECO:0000259" key="2">
    <source>
        <dbReference type="Pfam" id="PF00501"/>
    </source>
</evidence>
<organism evidence="3 4">
    <name type="scientific">Pseudooceanicola lipolyticus</name>
    <dbReference type="NCBI Taxonomy" id="2029104"/>
    <lineage>
        <taxon>Bacteria</taxon>
        <taxon>Pseudomonadati</taxon>
        <taxon>Pseudomonadota</taxon>
        <taxon>Alphaproteobacteria</taxon>
        <taxon>Rhodobacterales</taxon>
        <taxon>Paracoccaceae</taxon>
        <taxon>Pseudooceanicola</taxon>
    </lineage>
</organism>
<gene>
    <name evidence="3" type="ORF">CVM52_17495</name>
</gene>
<keyword evidence="4" id="KW-1185">Reference proteome</keyword>
<feature type="region of interest" description="Disordered" evidence="1">
    <location>
        <begin position="1"/>
        <end position="21"/>
    </location>
</feature>
<dbReference type="InterPro" id="IPR020845">
    <property type="entry name" value="AMP-binding_CS"/>
</dbReference>
<dbReference type="Pfam" id="PF23562">
    <property type="entry name" value="AMP-binding_C_3"/>
    <property type="match status" value="1"/>
</dbReference>
<dbReference type="EMBL" id="PGTB01000095">
    <property type="protein sequence ID" value="PJE35380.1"/>
    <property type="molecule type" value="Genomic_DNA"/>
</dbReference>
<accession>A0A2M8IXX4</accession>
<dbReference type="OrthoDB" id="9803968at2"/>
<dbReference type="InterPro" id="IPR000873">
    <property type="entry name" value="AMP-dep_synth/lig_dom"/>
</dbReference>
<reference evidence="3 4" key="1">
    <citation type="journal article" date="2018" name="Int. J. Syst. Evol. Microbiol.">
        <title>Pseudooceanicola lipolyticus sp. nov., a marine alphaproteobacterium, reclassification of Oceanicola flagellatus as Pseudooceanicola flagellatus comb. nov. and emended description of the genus Pseudooceanicola.</title>
        <authorList>
            <person name="Huang M.-M."/>
            <person name="Guo L.-L."/>
            <person name="Wu Y.-H."/>
            <person name="Lai Q.-L."/>
            <person name="Shao Z.-Z."/>
            <person name="Wang C.-S."/>
            <person name="Wu M."/>
            <person name="Xu X.-W."/>
        </authorList>
    </citation>
    <scope>NUCLEOTIDE SEQUENCE [LARGE SCALE GENOMIC DNA]</scope>
    <source>
        <strain evidence="3 4">157</strain>
    </source>
</reference>
<name>A0A2M8IXX4_9RHOB</name>
<dbReference type="Gene3D" id="3.40.50.12780">
    <property type="entry name" value="N-terminal domain of ligase-like"/>
    <property type="match status" value="1"/>
</dbReference>
<dbReference type="PANTHER" id="PTHR24096:SF420">
    <property type="entry name" value="LONG-CHAIN-FATTY-ACID--COA LIGASE-RELATED"/>
    <property type="match status" value="1"/>
</dbReference>
<evidence type="ECO:0000313" key="3">
    <source>
        <dbReference type="EMBL" id="PJE35380.1"/>
    </source>
</evidence>
<dbReference type="PANTHER" id="PTHR24096">
    <property type="entry name" value="LONG-CHAIN-FATTY-ACID--COA LIGASE"/>
    <property type="match status" value="1"/>
</dbReference>
<dbReference type="GO" id="GO:0016405">
    <property type="term" value="F:CoA-ligase activity"/>
    <property type="evidence" value="ECO:0007669"/>
    <property type="project" value="TreeGrafter"/>
</dbReference>
<comment type="caution">
    <text evidence="3">The sequence shown here is derived from an EMBL/GenBank/DDBJ whole genome shotgun (WGS) entry which is preliminary data.</text>
</comment>
<dbReference type="Proteomes" id="UP000231553">
    <property type="component" value="Unassembled WGS sequence"/>
</dbReference>
<dbReference type="PROSITE" id="PS00455">
    <property type="entry name" value="AMP_BINDING"/>
    <property type="match status" value="1"/>
</dbReference>
<dbReference type="InterPro" id="IPR042099">
    <property type="entry name" value="ANL_N_sf"/>
</dbReference>
<evidence type="ECO:0000313" key="4">
    <source>
        <dbReference type="Proteomes" id="UP000231553"/>
    </source>
</evidence>
<sequence>MRQTSLLRRRGRVTTAHQESVTVRPHKVVSRQSDDGTIRLASGYELGDVVPHTGIWLHRWAEEAPSRVFLAERAGAGWREHGYGEVLGMVRAIAASLLARGMGAETPIVILSGNGVDHALLSLAAQYVGIPTVPLAEQYSLIEEAHGRLIYVLDKIKPAMAFVDDAGRYAAALKLPQLDAVDLVAAVTEGAPRQVTAFAELLKGDGGVDLEAAHAEVGPDTLAKVLFTSGSSSDPKGVLTTQRMLCANQAQIASALPLLKERPPRITDWLPWNHVFGGSHNVNMMLANGGTLRVDHGKPTPALIGTTLDNIRDKPGTLSFNVPVGYAMLVQAMEQDLALREAFFGDLDLLFYAGASLPQAVWARLEEMAMEVRGRLPLMNSSWGMTETAPATLMVHEPIGRSGVIGVPLPGCDIKLIPDDEMRCELRVKGPNIMPGYWGDPAKTAETFDDEGYLITGDAVRFLDPGDPARGLVFDGRVSEDFKLNTGTWVQAGTLRLETLDALKAHVQDLVICGHDRGEVGLLIFPKPGQVRGGADAGGAVTDAALMAEIETVLRGLAQRATGSAKRITRALILAEPPSLKDQEVTDKGSLNVRKIITRRADLLERLYDNDDPALIRV</sequence>
<protein>
    <submittedName>
        <fullName evidence="3">Feruloyl-CoA synthetase</fullName>
    </submittedName>
</protein>